<keyword evidence="6 7" id="KW-0472">Membrane</keyword>
<comment type="caution">
    <text evidence="9">The sequence shown here is derived from an EMBL/GenBank/DDBJ whole genome shotgun (WGS) entry which is preliminary data.</text>
</comment>
<feature type="transmembrane region" description="Helical" evidence="7">
    <location>
        <begin position="306"/>
        <end position="327"/>
    </location>
</feature>
<keyword evidence="3 9" id="KW-0808">Transferase</keyword>
<dbReference type="PANTHER" id="PTHR30576:SF10">
    <property type="entry name" value="SLL5057 PROTEIN"/>
    <property type="match status" value="1"/>
</dbReference>
<dbReference type="PANTHER" id="PTHR30576">
    <property type="entry name" value="COLANIC BIOSYNTHESIS UDP-GLUCOSE LIPID CARRIER TRANSFERASE"/>
    <property type="match status" value="1"/>
</dbReference>
<reference evidence="9" key="2">
    <citation type="submission" date="2023-12" db="EMBL/GenBank/DDBJ databases">
        <authorList>
            <person name="Sun Q."/>
            <person name="Inoue M."/>
        </authorList>
    </citation>
    <scope>NUCLEOTIDE SEQUENCE</scope>
    <source>
        <strain evidence="9">JCM 17590</strain>
    </source>
</reference>
<feature type="domain" description="Bacterial sugar transferase" evidence="8">
    <location>
        <begin position="301"/>
        <end position="490"/>
    </location>
</feature>
<dbReference type="EMBL" id="BAABBV010000002">
    <property type="protein sequence ID" value="GAA4166191.1"/>
    <property type="molecule type" value="Genomic_DNA"/>
</dbReference>
<keyword evidence="5 7" id="KW-1133">Transmembrane helix</keyword>
<evidence type="ECO:0000259" key="8">
    <source>
        <dbReference type="Pfam" id="PF02397"/>
    </source>
</evidence>
<dbReference type="GO" id="GO:0016740">
    <property type="term" value="F:transferase activity"/>
    <property type="evidence" value="ECO:0007669"/>
    <property type="project" value="UniProtKB-KW"/>
</dbReference>
<sequence>MADHVLVGVEPMASTKRMTGDWRKGYARRLLITDALALVWVVFGVQILWLGIDTQVQTREQFGDHMGISYSLISLLIVVLWVAALGLYDTRSARTIGTGSAEYTRVVNASVRLFGLVAIVAFLFKIDLARGYILIALPVGALVLLAIRWMWRQWLHVQREGGRYSSRVLLVGSAASVAQTAAELIHQRNAGYRVVGACLSPNDHVAPLAEHAIPVVGDFDGVHEAMELTEADTVIITSSDELPNDRVRRISWGLQPGRQHLVVAPSIIDVGGPRIHTRPVAGLPLMHVETPRYEGAKLVAKRAFDLVVAGLLVVLLSPVLLAIALAVRVDSAGPVLFKQQRIGLNGRPFRMLKFRSMVPDAEAKLATLRGAPHDEGNSVLFKMKDDPRITRVGHVLRRYSLDELPQLFNVIGGSMSLIGPRPSLERELTQYEEHTHRRFLVKPGITGLWQVSGRSNLTWEESVRLDLYYVENWSMTGDLAILWRTAKAVLARDGAY</sequence>
<dbReference type="InterPro" id="IPR017475">
    <property type="entry name" value="EPS_sugar_tfrase"/>
</dbReference>
<reference evidence="9" key="1">
    <citation type="journal article" date="2014" name="Int. J. Syst. Evol. Microbiol.">
        <title>Complete genome of a new Firmicutes species belonging to the dominant human colonic microbiota ('Ruminococcus bicirculans') reveals two chromosomes and a selective capacity to utilize plant glucans.</title>
        <authorList>
            <consortium name="NISC Comparative Sequencing Program"/>
            <person name="Wegmann U."/>
            <person name="Louis P."/>
            <person name="Goesmann A."/>
            <person name="Henrissat B."/>
            <person name="Duncan S.H."/>
            <person name="Flint H.J."/>
        </authorList>
    </citation>
    <scope>NUCLEOTIDE SEQUENCE</scope>
    <source>
        <strain evidence="9">JCM 17590</strain>
    </source>
</reference>
<evidence type="ECO:0000256" key="7">
    <source>
        <dbReference type="SAM" id="Phobius"/>
    </source>
</evidence>
<evidence type="ECO:0000256" key="2">
    <source>
        <dbReference type="ARBA" id="ARBA00006464"/>
    </source>
</evidence>
<comment type="subcellular location">
    <subcellularLocation>
        <location evidence="1">Membrane</location>
        <topology evidence="1">Multi-pass membrane protein</topology>
    </subcellularLocation>
</comment>
<dbReference type="Pfam" id="PF13727">
    <property type="entry name" value="CoA_binding_3"/>
    <property type="match status" value="1"/>
</dbReference>
<dbReference type="RefSeq" id="WP_344792745.1">
    <property type="nucleotide sequence ID" value="NZ_BAABBV010000002.1"/>
</dbReference>
<dbReference type="NCBIfam" id="TIGR03025">
    <property type="entry name" value="EPS_sugtrans"/>
    <property type="match status" value="1"/>
</dbReference>
<evidence type="ECO:0000256" key="3">
    <source>
        <dbReference type="ARBA" id="ARBA00022679"/>
    </source>
</evidence>
<evidence type="ECO:0000256" key="4">
    <source>
        <dbReference type="ARBA" id="ARBA00022692"/>
    </source>
</evidence>
<protein>
    <submittedName>
        <fullName evidence="9">Sugar transferase</fullName>
    </submittedName>
</protein>
<keyword evidence="10" id="KW-1185">Reference proteome</keyword>
<evidence type="ECO:0000256" key="6">
    <source>
        <dbReference type="ARBA" id="ARBA00023136"/>
    </source>
</evidence>
<evidence type="ECO:0000256" key="1">
    <source>
        <dbReference type="ARBA" id="ARBA00004141"/>
    </source>
</evidence>
<evidence type="ECO:0000256" key="5">
    <source>
        <dbReference type="ARBA" id="ARBA00022989"/>
    </source>
</evidence>
<feature type="transmembrane region" description="Helical" evidence="7">
    <location>
        <begin position="26"/>
        <end position="48"/>
    </location>
</feature>
<evidence type="ECO:0000313" key="10">
    <source>
        <dbReference type="Proteomes" id="UP001415169"/>
    </source>
</evidence>
<feature type="transmembrane region" description="Helical" evidence="7">
    <location>
        <begin position="109"/>
        <end position="126"/>
    </location>
</feature>
<accession>A0ABP7ZNN9</accession>
<dbReference type="Pfam" id="PF02397">
    <property type="entry name" value="Bac_transf"/>
    <property type="match status" value="1"/>
</dbReference>
<name>A0ABP7ZNN9_9MICO</name>
<feature type="transmembrane region" description="Helical" evidence="7">
    <location>
        <begin position="68"/>
        <end position="88"/>
    </location>
</feature>
<comment type="similarity">
    <text evidence="2">Belongs to the bacterial sugar transferase family.</text>
</comment>
<gene>
    <name evidence="9" type="ORF">GCM10022286_30460</name>
</gene>
<proteinExistence type="inferred from homology"/>
<feature type="transmembrane region" description="Helical" evidence="7">
    <location>
        <begin position="132"/>
        <end position="151"/>
    </location>
</feature>
<dbReference type="InterPro" id="IPR003362">
    <property type="entry name" value="Bact_transf"/>
</dbReference>
<dbReference type="Proteomes" id="UP001415169">
    <property type="component" value="Unassembled WGS sequence"/>
</dbReference>
<keyword evidence="4 7" id="KW-0812">Transmembrane</keyword>
<organism evidence="9 10">
    <name type="scientific">Gryllotalpicola daejeonensis</name>
    <dbReference type="NCBI Taxonomy" id="993087"/>
    <lineage>
        <taxon>Bacteria</taxon>
        <taxon>Bacillati</taxon>
        <taxon>Actinomycetota</taxon>
        <taxon>Actinomycetes</taxon>
        <taxon>Micrococcales</taxon>
        <taxon>Microbacteriaceae</taxon>
        <taxon>Gryllotalpicola</taxon>
    </lineage>
</organism>
<evidence type="ECO:0000313" key="9">
    <source>
        <dbReference type="EMBL" id="GAA4166191.1"/>
    </source>
</evidence>